<dbReference type="EC" id="2.3.1.9" evidence="6"/>
<comment type="similarity">
    <text evidence="1">Belongs to the thiolase-like superfamily. Thiolase family.</text>
</comment>
<dbReference type="InterPro" id="IPR020616">
    <property type="entry name" value="Thiolase_N"/>
</dbReference>
<keyword evidence="3 6" id="KW-0012">Acyltransferase</keyword>
<proteinExistence type="inferred from homology"/>
<dbReference type="Pfam" id="PF00108">
    <property type="entry name" value="Thiolase_N"/>
    <property type="match status" value="1"/>
</dbReference>
<evidence type="ECO:0000259" key="5">
    <source>
        <dbReference type="Pfam" id="PF02803"/>
    </source>
</evidence>
<protein>
    <submittedName>
        <fullName evidence="6">3-ketoacyl-CoA thiolase @ Acetyl-CoA acetyltransferase</fullName>
        <ecNumber evidence="6">2.3.1.16</ecNumber>
        <ecNumber evidence="6">2.3.1.9</ecNumber>
    </submittedName>
</protein>
<name>A0A3B0VFW1_9ZZZZ</name>
<accession>A0A3B0VFW1</accession>
<dbReference type="InterPro" id="IPR020617">
    <property type="entry name" value="Thiolase_C"/>
</dbReference>
<evidence type="ECO:0000259" key="4">
    <source>
        <dbReference type="Pfam" id="PF00108"/>
    </source>
</evidence>
<dbReference type="EC" id="2.3.1.16" evidence="6"/>
<gene>
    <name evidence="6" type="ORF">MNBD_GAMMA01-294</name>
</gene>
<organism evidence="6">
    <name type="scientific">hydrothermal vent metagenome</name>
    <dbReference type="NCBI Taxonomy" id="652676"/>
    <lineage>
        <taxon>unclassified sequences</taxon>
        <taxon>metagenomes</taxon>
        <taxon>ecological metagenomes</taxon>
    </lineage>
</organism>
<dbReference type="PROSITE" id="PS00099">
    <property type="entry name" value="THIOLASE_3"/>
    <property type="match status" value="1"/>
</dbReference>
<dbReference type="PANTHER" id="PTHR18919:SF138">
    <property type="entry name" value="ACETYL-COA C-ACETYLTRANSFERASE"/>
    <property type="match status" value="1"/>
</dbReference>
<dbReference type="InterPro" id="IPR016039">
    <property type="entry name" value="Thiolase-like"/>
</dbReference>
<dbReference type="PROSITE" id="PS00098">
    <property type="entry name" value="THIOLASE_1"/>
    <property type="match status" value="1"/>
</dbReference>
<dbReference type="AlphaFoldDB" id="A0A3B0VFW1"/>
<sequence>MTTQVYIIGAKRTAIGSFQGQFAHTSSPQLGAAAIKAAVAQAGVSSIDEALMGCVLPAGVGQAPARQAVLGAGLDKSVVCTTVNKVCGSGMKTVMLACDAIKAGSAATMVAGGMESMTLAPYMLPKARSGYRMGHSQILDHMFFDGLQNPYDDNMMGVFAEICADKFNFSRAAQDEFAIKSVRRSMAAMESGAFAAEITDVTVVNRRLESIINQDEEPPRCNIEKIPTLRPAFRRENGTVTAANSSKISDGAAAMVIASEQVVADNNLKPLAKILAHTTFAHEPQWFTTAPVSAIQKLLQQLDWSIEDVDLFEINEAFAVVTMAAMQELNIPHEKVNIHGGACALGHPIGASGTRILVTLLYALQQKGLKRGIASLCIGGGEATAVAIELV</sequence>
<dbReference type="InterPro" id="IPR020610">
    <property type="entry name" value="Thiolase_AS"/>
</dbReference>
<evidence type="ECO:0000256" key="2">
    <source>
        <dbReference type="ARBA" id="ARBA00022679"/>
    </source>
</evidence>
<dbReference type="SUPFAM" id="SSF53901">
    <property type="entry name" value="Thiolase-like"/>
    <property type="match status" value="2"/>
</dbReference>
<feature type="domain" description="Thiolase C-terminal" evidence="5">
    <location>
        <begin position="268"/>
        <end position="389"/>
    </location>
</feature>
<dbReference type="InterPro" id="IPR002155">
    <property type="entry name" value="Thiolase"/>
</dbReference>
<dbReference type="GO" id="GO:0003985">
    <property type="term" value="F:acetyl-CoA C-acetyltransferase activity"/>
    <property type="evidence" value="ECO:0007669"/>
    <property type="project" value="UniProtKB-EC"/>
</dbReference>
<feature type="domain" description="Thiolase N-terminal" evidence="4">
    <location>
        <begin position="5"/>
        <end position="261"/>
    </location>
</feature>
<dbReference type="PIRSF" id="PIRSF000429">
    <property type="entry name" value="Ac-CoA_Ac_transf"/>
    <property type="match status" value="1"/>
</dbReference>
<dbReference type="PANTHER" id="PTHR18919">
    <property type="entry name" value="ACETYL-COA C-ACYLTRANSFERASE"/>
    <property type="match status" value="1"/>
</dbReference>
<dbReference type="Pfam" id="PF02803">
    <property type="entry name" value="Thiolase_C"/>
    <property type="match status" value="1"/>
</dbReference>
<evidence type="ECO:0000256" key="1">
    <source>
        <dbReference type="ARBA" id="ARBA00010982"/>
    </source>
</evidence>
<dbReference type="FunFam" id="3.40.47.10:FF:000010">
    <property type="entry name" value="Acetyl-CoA acetyltransferase (Thiolase)"/>
    <property type="match status" value="1"/>
</dbReference>
<keyword evidence="2 6" id="KW-0808">Transferase</keyword>
<dbReference type="InterPro" id="IPR020615">
    <property type="entry name" value="Thiolase_acyl_enz_int_AS"/>
</dbReference>
<evidence type="ECO:0000256" key="3">
    <source>
        <dbReference type="ARBA" id="ARBA00023315"/>
    </source>
</evidence>
<dbReference type="EMBL" id="UOEW01000161">
    <property type="protein sequence ID" value="VAW37197.1"/>
    <property type="molecule type" value="Genomic_DNA"/>
</dbReference>
<dbReference type="Gene3D" id="3.40.47.10">
    <property type="match status" value="2"/>
</dbReference>
<dbReference type="CDD" id="cd00751">
    <property type="entry name" value="thiolase"/>
    <property type="match status" value="1"/>
</dbReference>
<evidence type="ECO:0000313" key="6">
    <source>
        <dbReference type="EMBL" id="VAW37197.1"/>
    </source>
</evidence>
<reference evidence="6" key="1">
    <citation type="submission" date="2018-06" db="EMBL/GenBank/DDBJ databases">
        <authorList>
            <person name="Zhirakovskaya E."/>
        </authorList>
    </citation>
    <scope>NUCLEOTIDE SEQUENCE</scope>
</reference>
<dbReference type="NCBIfam" id="TIGR01930">
    <property type="entry name" value="AcCoA-C-Actrans"/>
    <property type="match status" value="1"/>
</dbReference>